<dbReference type="AlphaFoldDB" id="A0A286U8V5"/>
<comment type="caution">
    <text evidence="2">The sequence shown here is derived from an EMBL/GenBank/DDBJ whole genome shotgun (WGS) entry which is preliminary data.</text>
</comment>
<dbReference type="GO" id="GO:0005634">
    <property type="term" value="C:nucleus"/>
    <property type="evidence" value="ECO:0007669"/>
    <property type="project" value="TreeGrafter"/>
</dbReference>
<keyword evidence="3" id="KW-1185">Reference proteome</keyword>
<dbReference type="PANTHER" id="PTHR31859">
    <property type="entry name" value="TETRATRICOPEPTIDE REPEAT PROTEIN 39 FAMILY MEMBER"/>
    <property type="match status" value="1"/>
</dbReference>
<feature type="compositionally biased region" description="Polar residues" evidence="1">
    <location>
        <begin position="604"/>
        <end position="634"/>
    </location>
</feature>
<proteinExistence type="predicted"/>
<accession>A0A286U8V5</accession>
<feature type="region of interest" description="Disordered" evidence="1">
    <location>
        <begin position="604"/>
        <end position="641"/>
    </location>
</feature>
<evidence type="ECO:0000313" key="3">
    <source>
        <dbReference type="Proteomes" id="UP000217199"/>
    </source>
</evidence>
<dbReference type="OrthoDB" id="43460at2759"/>
<dbReference type="PANTHER" id="PTHR31859:SF1">
    <property type="entry name" value="TETRATRICOPEPTIDE REPEAT PROTEIN 39C"/>
    <property type="match status" value="1"/>
</dbReference>
<name>A0A286U8V5_9AGAM</name>
<evidence type="ECO:0000313" key="2">
    <source>
        <dbReference type="EMBL" id="PAV15995.1"/>
    </source>
</evidence>
<dbReference type="Proteomes" id="UP000217199">
    <property type="component" value="Unassembled WGS sequence"/>
</dbReference>
<gene>
    <name evidence="2" type="ORF">PNOK_0885300</name>
</gene>
<evidence type="ECO:0000256" key="1">
    <source>
        <dbReference type="SAM" id="MobiDB-lite"/>
    </source>
</evidence>
<reference evidence="2 3" key="1">
    <citation type="journal article" date="2017" name="Mol. Ecol.">
        <title>Comparative and population genomic landscape of Phellinus noxius: A hypervariable fungus causing root rot in trees.</title>
        <authorList>
            <person name="Chung C.L."/>
            <person name="Lee T.J."/>
            <person name="Akiba M."/>
            <person name="Lee H.H."/>
            <person name="Kuo T.H."/>
            <person name="Liu D."/>
            <person name="Ke H.M."/>
            <person name="Yokoi T."/>
            <person name="Roa M.B."/>
            <person name="Lu M.J."/>
            <person name="Chang Y.Y."/>
            <person name="Ann P.J."/>
            <person name="Tsai J.N."/>
            <person name="Chen C.Y."/>
            <person name="Tzean S.S."/>
            <person name="Ota Y."/>
            <person name="Hattori T."/>
            <person name="Sahashi N."/>
            <person name="Liou R.F."/>
            <person name="Kikuchi T."/>
            <person name="Tsai I.J."/>
        </authorList>
    </citation>
    <scope>NUCLEOTIDE SEQUENCE [LARGE SCALE GENOMIC DNA]</scope>
    <source>
        <strain evidence="2 3">FFPRI411160</strain>
    </source>
</reference>
<organism evidence="2 3">
    <name type="scientific">Pyrrhoderma noxium</name>
    <dbReference type="NCBI Taxonomy" id="2282107"/>
    <lineage>
        <taxon>Eukaryota</taxon>
        <taxon>Fungi</taxon>
        <taxon>Dikarya</taxon>
        <taxon>Basidiomycota</taxon>
        <taxon>Agaricomycotina</taxon>
        <taxon>Agaricomycetes</taxon>
        <taxon>Hymenochaetales</taxon>
        <taxon>Hymenochaetaceae</taxon>
        <taxon>Pyrrhoderma</taxon>
    </lineage>
</organism>
<protein>
    <submittedName>
        <fullName evidence="2">Uncharacterized protein</fullName>
    </submittedName>
</protein>
<sequence length="737" mass="82453">MATAVVSSSPPRTMVAEYTHDRALEDIPGSKHALELFLASHMAESEKFCLECDPKKERLYCASGYGLIQCVKALMSFEDEDLTSAISHTKHANFIAQQHRKKTGSLTSRIAGFVVGSPTSGVSWVKSMTPVERHAELIYAETLFQKALLGIVYSGDWLAFIKEALNLRTTFTTYRLLYKFIVLMDTEADERGEGPEDKSIDRHFRSGVLLGAGMSNIILSLMPSRLLTIVELFGFKGDRMKGLGMLYEAGGWGPASLEPNSPPLSEPLINAKDEGLRRSICDMSLLVFHLILSSATSVGVDVPRAQHILEWNLKRYPEGVFFLFGKGRLSLIHAKPHEAIESYKKAMTSANLGAALSGTQIQKDSTATDEVFNGIKSQGFKSLGHLSLWEMAIAHFALWELQESLACWRELEREATWSKACYAYGVAACLIEINANYDSHRQQGNEKTELSGLREAQKLLAELPNRLQRIAGKSIPLEKFVARKARKFKTQDNRLFLPALEYAYFFLVIARAPRSVVRDKMLREVREAQQKLENHLQNPEGYEGGHGFWDDYCLASFLEGVCERYLAYPESNALEFTDIDKPESPLEDKISSLNLSLSIQESSAEPRNSFSGNPSPANGVLSNSNQHIQSTTSQRNDEGIKDAATRSEKALLKVLEYGTKIELDHYLVYYAHFELGRLYSRMNRTEEGRLHFDLVLSGKPLEVSSGSRKGKYSLESALLMRTHASIEALDHRRGNVL</sequence>
<dbReference type="GO" id="GO:0005829">
    <property type="term" value="C:cytosol"/>
    <property type="evidence" value="ECO:0007669"/>
    <property type="project" value="TreeGrafter"/>
</dbReference>
<dbReference type="GO" id="GO:0005741">
    <property type="term" value="C:mitochondrial outer membrane"/>
    <property type="evidence" value="ECO:0007669"/>
    <property type="project" value="TreeGrafter"/>
</dbReference>
<dbReference type="InterPro" id="IPR019412">
    <property type="entry name" value="IML2/TPR_39"/>
</dbReference>
<dbReference type="InParanoid" id="A0A286U8V5"/>
<dbReference type="EMBL" id="NBII01000009">
    <property type="protein sequence ID" value="PAV15995.1"/>
    <property type="molecule type" value="Genomic_DNA"/>
</dbReference>
<dbReference type="Pfam" id="PF10300">
    <property type="entry name" value="Iml2-TPR_39"/>
    <property type="match status" value="3"/>
</dbReference>